<organism evidence="3 4">
    <name type="scientific">Actinoplanes cyaneus</name>
    <dbReference type="NCBI Taxonomy" id="52696"/>
    <lineage>
        <taxon>Bacteria</taxon>
        <taxon>Bacillati</taxon>
        <taxon>Actinomycetota</taxon>
        <taxon>Actinomycetes</taxon>
        <taxon>Micromonosporales</taxon>
        <taxon>Micromonosporaceae</taxon>
        <taxon>Actinoplanes</taxon>
    </lineage>
</organism>
<evidence type="ECO:0000256" key="2">
    <source>
        <dbReference type="SAM" id="Phobius"/>
    </source>
</evidence>
<reference evidence="3" key="1">
    <citation type="submission" date="2021-01" db="EMBL/GenBank/DDBJ databases">
        <title>Whole genome shotgun sequence of Actinoplanes cyaneus NBRC 14990.</title>
        <authorList>
            <person name="Komaki H."/>
            <person name="Tamura T."/>
        </authorList>
    </citation>
    <scope>NUCLEOTIDE SEQUENCE</scope>
    <source>
        <strain evidence="3">NBRC 14990</strain>
    </source>
</reference>
<gene>
    <name evidence="3" type="ORF">Acy02nite_81410</name>
</gene>
<protein>
    <submittedName>
        <fullName evidence="3">Uncharacterized protein</fullName>
    </submittedName>
</protein>
<proteinExistence type="predicted"/>
<evidence type="ECO:0000313" key="4">
    <source>
        <dbReference type="Proteomes" id="UP000619479"/>
    </source>
</evidence>
<name>A0A919IQC1_9ACTN</name>
<dbReference type="Proteomes" id="UP000619479">
    <property type="component" value="Unassembled WGS sequence"/>
</dbReference>
<feature type="transmembrane region" description="Helical" evidence="2">
    <location>
        <begin position="264"/>
        <end position="282"/>
    </location>
</feature>
<evidence type="ECO:0000313" key="3">
    <source>
        <dbReference type="EMBL" id="GID70260.1"/>
    </source>
</evidence>
<comment type="caution">
    <text evidence="3">The sequence shown here is derived from an EMBL/GenBank/DDBJ whole genome shotgun (WGS) entry which is preliminary data.</text>
</comment>
<feature type="region of interest" description="Disordered" evidence="1">
    <location>
        <begin position="1"/>
        <end position="71"/>
    </location>
</feature>
<feature type="compositionally biased region" description="Low complexity" evidence="1">
    <location>
        <begin position="192"/>
        <end position="205"/>
    </location>
</feature>
<dbReference type="RefSeq" id="WP_203753817.1">
    <property type="nucleotide sequence ID" value="NZ_BAAAUC010000072.1"/>
</dbReference>
<keyword evidence="2" id="KW-0812">Transmembrane</keyword>
<feature type="region of interest" description="Disordered" evidence="1">
    <location>
        <begin position="119"/>
        <end position="163"/>
    </location>
</feature>
<keyword evidence="2" id="KW-1133">Transmembrane helix</keyword>
<sequence>MADTEPGGHTPATGMPGPTRVAGPSDEPPTGMLPPRWLGAAPVPATGPRKSLWGRLVDRVGGQPEPDPDEYWATMPAVDPWAGQDTPVWTTDHLVPAAEPPTRFDLPPVHTPPTRLDVPAAPTAHNPPTRLDAPTGPAATATGPAAAGQPTPGQPVPGQPVPEKVDLPAKVKALLDDLGVKAAEVAQARNAKAAAKDAPTAVPPKSSSAGGQAEPRGWFRKPAASPASQRIPVQPRPPASIPGANRPPWASPRPRRRRRRLRRLMLVVAVLAAMWFGAPYAYDQWPVLGQFPVTAQLPDRLDDLRLRVDDASQKAVDKLADQLAAAGSEGQAFAGVYGDSGGKRVTLYGVTGWRFTPQSDVNGQLARLSGDVKLSNVQDFDLDESGAFETCGAGRVNGTSTVICTWADHGSMATVLLTRRSVTESAALVAKLRAEVLAPKFGA</sequence>
<dbReference type="EMBL" id="BOMH01000072">
    <property type="protein sequence ID" value="GID70260.1"/>
    <property type="molecule type" value="Genomic_DNA"/>
</dbReference>
<feature type="compositionally biased region" description="Low complexity" evidence="1">
    <location>
        <begin position="133"/>
        <end position="151"/>
    </location>
</feature>
<dbReference type="AlphaFoldDB" id="A0A919IQC1"/>
<accession>A0A919IQC1</accession>
<keyword evidence="2" id="KW-0472">Membrane</keyword>
<evidence type="ECO:0000256" key="1">
    <source>
        <dbReference type="SAM" id="MobiDB-lite"/>
    </source>
</evidence>
<keyword evidence="4" id="KW-1185">Reference proteome</keyword>
<feature type="region of interest" description="Disordered" evidence="1">
    <location>
        <begin position="192"/>
        <end position="255"/>
    </location>
</feature>